<dbReference type="Gene3D" id="2.60.40.1120">
    <property type="entry name" value="Carboxypeptidase-like, regulatory domain"/>
    <property type="match status" value="1"/>
</dbReference>
<dbReference type="KEGG" id="als:DJ013_19725"/>
<protein>
    <submittedName>
        <fullName evidence="7">TonB-dependent receptor</fullName>
    </submittedName>
</protein>
<comment type="subcellular location">
    <subcellularLocation>
        <location evidence="1">Cell outer membrane</location>
    </subcellularLocation>
</comment>
<sequence>MTKLFTTALLLVLTSTAFAQDSFKVSGKVSDSNNEGVVAATVLLTSPRDSTFQRAVFSNENGDFEINELPKGFYLLKISSVGFVTKTERVRLLENDKLFESIILEEDSKLLGEVEVKAKQVRVEMKGDTLQFNADAYKVNPDATAEDLVKKMPGIQYQEGKLQAQGEDVKRVTVDGREFFGSDASAALKNLPAEIIDKIEVFDRLSDQSQFSGVDDGNTEKSINIVTKSGKSNGQFGKVYAGYGTDDRYSLGGNVNYFNEDLRISIIGLSNNINQTNFSSDDLLGVLGSTSSGRGGGRRGGGRGGSSVGANSNDFLVNGQSGITNTNALGFNLTDNWGEKVKLNMSYFYNETDNNSIDTLQQTTFLGENVTQDYREYHAGNKQNLNHRVNVRMQYDINEKNSLIFTPVLSFQNADITDYVDGKTDLVNEILNHTITSTNSYNDGYNLKFNLLYRHRFEKRGQTFSIGVGNNRSSQDYQSELLSEDQLNVNALDLNQVASKKVLNNSYDIRADYSQPLSDRSSLRFSYKTDWSDNESDQSTFDFNPETGTFNNLNENLSNSFLNQYNTQTMSAGYRYNKGREFMFFANLNYQIAELDGEQLFPQTLNTSRSFKNILPFAMLRYSISKEKNLRLYYRTSTNAPSITQLQNVVDNSNPLQLSAGNPDLDQENNHSLTFRYNSANLEKGSTFYAYLVGSYTLDNISDITTIATRDTVYNGIPLLRGGSLSLPQNYGNSQSYRSFITYGFPLTRLKSNLNLNFGVSHSITPGLVNDLENIAKNTGMSLGAVLGSNISEQVDFTVSYNGGYNIIGNTLQQDLNSNYYTQNIGLALNLLSKSGFLFNVKGTNTYLAGIDGFEQNFTLLSAKAAYKFMKKDQAELSLSAFDVLGQNNSISREITAAYVADNKSLVLNRFYMLNFTYTIRNFRPAKVKK</sequence>
<organism evidence="7 8">
    <name type="scientific">Arcticibacterium luteifluviistationis</name>
    <dbReference type="NCBI Taxonomy" id="1784714"/>
    <lineage>
        <taxon>Bacteria</taxon>
        <taxon>Pseudomonadati</taxon>
        <taxon>Bacteroidota</taxon>
        <taxon>Cytophagia</taxon>
        <taxon>Cytophagales</taxon>
        <taxon>Leadbetterellaceae</taxon>
        <taxon>Arcticibacterium</taxon>
    </lineage>
</organism>
<keyword evidence="3" id="KW-0998">Cell outer membrane</keyword>
<keyword evidence="5" id="KW-0732">Signal</keyword>
<accession>A0A2Z4GFW1</accession>
<dbReference type="InterPro" id="IPR041700">
    <property type="entry name" value="OMP_b-brl_3"/>
</dbReference>
<feature type="domain" description="Outer membrane protein beta-barrel" evidence="6">
    <location>
        <begin position="455"/>
        <end position="836"/>
    </location>
</feature>
<keyword evidence="8" id="KW-1185">Reference proteome</keyword>
<feature type="region of interest" description="Disordered" evidence="4">
    <location>
        <begin position="289"/>
        <end position="309"/>
    </location>
</feature>
<dbReference type="SUPFAM" id="SSF49464">
    <property type="entry name" value="Carboxypeptidase regulatory domain-like"/>
    <property type="match status" value="1"/>
</dbReference>
<dbReference type="AlphaFoldDB" id="A0A2Z4GFW1"/>
<dbReference type="GO" id="GO:0009279">
    <property type="term" value="C:cell outer membrane"/>
    <property type="evidence" value="ECO:0007669"/>
    <property type="project" value="UniProtKB-SubCell"/>
</dbReference>
<dbReference type="Proteomes" id="UP000249873">
    <property type="component" value="Chromosome"/>
</dbReference>
<evidence type="ECO:0000256" key="3">
    <source>
        <dbReference type="ARBA" id="ARBA00023237"/>
    </source>
</evidence>
<dbReference type="InterPro" id="IPR036942">
    <property type="entry name" value="Beta-barrel_TonB_sf"/>
</dbReference>
<name>A0A2Z4GFW1_9BACT</name>
<dbReference type="Pfam" id="PF13620">
    <property type="entry name" value="CarboxypepD_reg"/>
    <property type="match status" value="1"/>
</dbReference>
<reference evidence="7 8" key="1">
    <citation type="submission" date="2018-05" db="EMBL/GenBank/DDBJ databases">
        <title>Complete genome sequence of Arcticibacterium luteifluviistationis SM1504T, a cytophagaceae bacterium isolated from Arctic surface seawater.</title>
        <authorList>
            <person name="Li Y."/>
            <person name="Qin Q.-L."/>
        </authorList>
    </citation>
    <scope>NUCLEOTIDE SEQUENCE [LARGE SCALE GENOMIC DNA]</scope>
    <source>
        <strain evidence="7 8">SM1504</strain>
    </source>
</reference>
<gene>
    <name evidence="7" type="ORF">DJ013_19725</name>
</gene>
<evidence type="ECO:0000256" key="4">
    <source>
        <dbReference type="SAM" id="MobiDB-lite"/>
    </source>
</evidence>
<evidence type="ECO:0000259" key="6">
    <source>
        <dbReference type="Pfam" id="PF14905"/>
    </source>
</evidence>
<keyword evidence="7" id="KW-0675">Receptor</keyword>
<feature type="chain" id="PRO_5016399909" evidence="5">
    <location>
        <begin position="20"/>
        <end position="930"/>
    </location>
</feature>
<feature type="signal peptide" evidence="5">
    <location>
        <begin position="1"/>
        <end position="19"/>
    </location>
</feature>
<dbReference type="OrthoDB" id="1682379at2"/>
<proteinExistence type="predicted"/>
<dbReference type="RefSeq" id="WP_111373647.1">
    <property type="nucleotide sequence ID" value="NZ_CP029480.1"/>
</dbReference>
<keyword evidence="2" id="KW-0472">Membrane</keyword>
<dbReference type="Gene3D" id="2.40.170.20">
    <property type="entry name" value="TonB-dependent receptor, beta-barrel domain"/>
    <property type="match status" value="1"/>
</dbReference>
<evidence type="ECO:0000256" key="1">
    <source>
        <dbReference type="ARBA" id="ARBA00004442"/>
    </source>
</evidence>
<evidence type="ECO:0000313" key="7">
    <source>
        <dbReference type="EMBL" id="AWW00280.1"/>
    </source>
</evidence>
<evidence type="ECO:0000256" key="2">
    <source>
        <dbReference type="ARBA" id="ARBA00023136"/>
    </source>
</evidence>
<dbReference type="InterPro" id="IPR008969">
    <property type="entry name" value="CarboxyPept-like_regulatory"/>
</dbReference>
<dbReference type="Pfam" id="PF14905">
    <property type="entry name" value="OMP_b-brl_3"/>
    <property type="match status" value="1"/>
</dbReference>
<evidence type="ECO:0000256" key="5">
    <source>
        <dbReference type="SAM" id="SignalP"/>
    </source>
</evidence>
<evidence type="ECO:0000313" key="8">
    <source>
        <dbReference type="Proteomes" id="UP000249873"/>
    </source>
</evidence>
<dbReference type="EMBL" id="CP029480">
    <property type="protein sequence ID" value="AWW00280.1"/>
    <property type="molecule type" value="Genomic_DNA"/>
</dbReference>
<dbReference type="SUPFAM" id="SSF56935">
    <property type="entry name" value="Porins"/>
    <property type="match status" value="1"/>
</dbReference>